<name>A0A812UBJ5_9DINO</name>
<dbReference type="AlphaFoldDB" id="A0A812UBJ5"/>
<dbReference type="Gene3D" id="3.40.630.30">
    <property type="match status" value="1"/>
</dbReference>
<dbReference type="PANTHER" id="PTHR43877">
    <property type="entry name" value="AMINOALKYLPHOSPHONATE N-ACETYLTRANSFERASE-RELATED-RELATED"/>
    <property type="match status" value="1"/>
</dbReference>
<dbReference type="CDD" id="cd04301">
    <property type="entry name" value="NAT_SF"/>
    <property type="match status" value="1"/>
</dbReference>
<dbReference type="InterPro" id="IPR016181">
    <property type="entry name" value="Acyl_CoA_acyltransferase"/>
</dbReference>
<evidence type="ECO:0000313" key="4">
    <source>
        <dbReference type="EMBL" id="CAE7564638.1"/>
    </source>
</evidence>
<dbReference type="GO" id="GO:0016747">
    <property type="term" value="F:acyltransferase activity, transferring groups other than amino-acyl groups"/>
    <property type="evidence" value="ECO:0007669"/>
    <property type="project" value="InterPro"/>
</dbReference>
<dbReference type="PROSITE" id="PS51186">
    <property type="entry name" value="GNAT"/>
    <property type="match status" value="1"/>
</dbReference>
<protein>
    <submittedName>
        <fullName evidence="4">Pip protein</fullName>
    </submittedName>
</protein>
<dbReference type="InterPro" id="IPR050832">
    <property type="entry name" value="Bact_Acetyltransf"/>
</dbReference>
<dbReference type="EMBL" id="CAJNDS010002685">
    <property type="protein sequence ID" value="CAE7564638.1"/>
    <property type="molecule type" value="Genomic_DNA"/>
</dbReference>
<sequence length="134" mass="14398">MRDSPDAFAATLETEESHPAEKWLERIQQGLVLSCGSSGCDLGFVWAVQRQGAVTLGLWVAPASRRRGIGGALLDAAIGWARDVGASKLLLNVADGNEAAMRLYESKGLQRTGSTGALPPPRHHIVKHQFLLEL</sequence>
<dbReference type="Proteomes" id="UP000604046">
    <property type="component" value="Unassembled WGS sequence"/>
</dbReference>
<reference evidence="4" key="1">
    <citation type="submission" date="2021-02" db="EMBL/GenBank/DDBJ databases">
        <authorList>
            <person name="Dougan E. K."/>
            <person name="Rhodes N."/>
            <person name="Thang M."/>
            <person name="Chan C."/>
        </authorList>
    </citation>
    <scope>NUCLEOTIDE SEQUENCE</scope>
</reference>
<evidence type="ECO:0000256" key="2">
    <source>
        <dbReference type="ARBA" id="ARBA00023315"/>
    </source>
</evidence>
<dbReference type="InterPro" id="IPR000182">
    <property type="entry name" value="GNAT_dom"/>
</dbReference>
<proteinExistence type="predicted"/>
<keyword evidence="1" id="KW-0808">Transferase</keyword>
<dbReference type="PANTHER" id="PTHR43877:SF2">
    <property type="entry name" value="AMINOALKYLPHOSPHONATE N-ACETYLTRANSFERASE-RELATED"/>
    <property type="match status" value="1"/>
</dbReference>
<accession>A0A812UBJ5</accession>
<dbReference type="Pfam" id="PF00583">
    <property type="entry name" value="Acetyltransf_1"/>
    <property type="match status" value="1"/>
</dbReference>
<evidence type="ECO:0000313" key="5">
    <source>
        <dbReference type="Proteomes" id="UP000604046"/>
    </source>
</evidence>
<organism evidence="4 5">
    <name type="scientific">Symbiodinium natans</name>
    <dbReference type="NCBI Taxonomy" id="878477"/>
    <lineage>
        <taxon>Eukaryota</taxon>
        <taxon>Sar</taxon>
        <taxon>Alveolata</taxon>
        <taxon>Dinophyceae</taxon>
        <taxon>Suessiales</taxon>
        <taxon>Symbiodiniaceae</taxon>
        <taxon>Symbiodinium</taxon>
    </lineage>
</organism>
<keyword evidence="2" id="KW-0012">Acyltransferase</keyword>
<dbReference type="SUPFAM" id="SSF55729">
    <property type="entry name" value="Acyl-CoA N-acyltransferases (Nat)"/>
    <property type="match status" value="1"/>
</dbReference>
<gene>
    <name evidence="4" type="primary">pip</name>
    <name evidence="4" type="ORF">SNAT2548_LOCUS31957</name>
</gene>
<evidence type="ECO:0000259" key="3">
    <source>
        <dbReference type="PROSITE" id="PS51186"/>
    </source>
</evidence>
<dbReference type="OrthoDB" id="417853at2759"/>
<evidence type="ECO:0000256" key="1">
    <source>
        <dbReference type="ARBA" id="ARBA00022679"/>
    </source>
</evidence>
<keyword evidence="5" id="KW-1185">Reference proteome</keyword>
<comment type="caution">
    <text evidence="4">The sequence shown here is derived from an EMBL/GenBank/DDBJ whole genome shotgun (WGS) entry which is preliminary data.</text>
</comment>
<feature type="domain" description="N-acetyltransferase" evidence="3">
    <location>
        <begin position="1"/>
        <end position="134"/>
    </location>
</feature>